<dbReference type="AlphaFoldDB" id="A0A1X7I6I3"/>
<evidence type="ECO:0000256" key="4">
    <source>
        <dbReference type="PIRNR" id="PIRNR036492"/>
    </source>
</evidence>
<keyword evidence="2 4" id="KW-0560">Oxidoreductase</keyword>
<feature type="active site" evidence="5 6">
    <location>
        <position position="222"/>
    </location>
</feature>
<dbReference type="PIRSF" id="PIRSF036492">
    <property type="entry name" value="ALDH"/>
    <property type="match status" value="1"/>
</dbReference>
<dbReference type="FunFam" id="3.40.309.10:FF:000003">
    <property type="entry name" value="Aldehyde dehydrogenase"/>
    <property type="match status" value="1"/>
</dbReference>
<sequence length="476" mass="53001">MEATLEAPVEAKISDIQRIFDKQHANYMKVGNTTVSERKAKLKKFHQVVEKYRPQIKEAMYNDYRKHPSEVDLTEVYPVTSEIKHARRKLRSWMGKQHISTPLALLGSTSKVHYEPKGMVLIISPWNFPFNLTFGPLVSAVAAGNTVIIKPSEMTPHSSALMGKLLAEVFEENEVAVIEGGKDTSTELLALKFNHIFFTGAPSIGKIVMAAAAKHLTSVTLELGGKSPTIVDETADLKMAARRVAWGKCLNNGQVCIAPDYVFVHESKKAEFVSEVNKAINHFYSENASEESSYARIVNEHHFNRIKSYVDDAVSKGAKVELGAKFDESQNYISPTVMTNVSNDSKLMTNEIFGPIMPIFTFKDVNEAIDQINEREKPLALYIFSKSNKNINHILKNTRAGGGCINHSSVHFFNTNLPFGGSNNSGIGKGHGFDGFKAFSNARGVLRQHVPNALELLLPPYTNFSQKLIDFTIKYF</sequence>
<dbReference type="Gene3D" id="3.40.309.10">
    <property type="entry name" value="Aldehyde Dehydrogenase, Chain A, domain 2"/>
    <property type="match status" value="1"/>
</dbReference>
<dbReference type="RefSeq" id="WP_085515280.1">
    <property type="nucleotide sequence ID" value="NZ_FXAW01000001.1"/>
</dbReference>
<dbReference type="InterPro" id="IPR029510">
    <property type="entry name" value="Ald_DH_CS_GLU"/>
</dbReference>
<dbReference type="Gene3D" id="3.40.605.10">
    <property type="entry name" value="Aldehyde Dehydrogenase, Chain A, domain 1"/>
    <property type="match status" value="1"/>
</dbReference>
<dbReference type="Pfam" id="PF00171">
    <property type="entry name" value="Aldedh"/>
    <property type="match status" value="1"/>
</dbReference>
<evidence type="ECO:0000256" key="6">
    <source>
        <dbReference type="PROSITE-ProRule" id="PRU10007"/>
    </source>
</evidence>
<evidence type="ECO:0000256" key="1">
    <source>
        <dbReference type="ARBA" id="ARBA00009986"/>
    </source>
</evidence>
<evidence type="ECO:0000259" key="8">
    <source>
        <dbReference type="Pfam" id="PF00171"/>
    </source>
</evidence>
<evidence type="ECO:0000256" key="5">
    <source>
        <dbReference type="PIRSR" id="PIRSR036492-1"/>
    </source>
</evidence>
<dbReference type="InterPro" id="IPR016161">
    <property type="entry name" value="Ald_DH/histidinol_DH"/>
</dbReference>
<dbReference type="PROSITE" id="PS00687">
    <property type="entry name" value="ALDEHYDE_DEHYDR_GLU"/>
    <property type="match status" value="1"/>
</dbReference>
<dbReference type="PANTHER" id="PTHR43570">
    <property type="entry name" value="ALDEHYDE DEHYDROGENASE"/>
    <property type="match status" value="1"/>
</dbReference>
<evidence type="ECO:0000256" key="2">
    <source>
        <dbReference type="ARBA" id="ARBA00023002"/>
    </source>
</evidence>
<dbReference type="InterPro" id="IPR012394">
    <property type="entry name" value="Aldehyde_DH_NAD(P)"/>
</dbReference>
<evidence type="ECO:0000256" key="7">
    <source>
        <dbReference type="RuleBase" id="RU003345"/>
    </source>
</evidence>
<dbReference type="GO" id="GO:0005737">
    <property type="term" value="C:cytoplasm"/>
    <property type="evidence" value="ECO:0007669"/>
    <property type="project" value="TreeGrafter"/>
</dbReference>
<reference evidence="10" key="1">
    <citation type="submission" date="2017-04" db="EMBL/GenBank/DDBJ databases">
        <authorList>
            <person name="Varghese N."/>
            <person name="Submissions S."/>
        </authorList>
    </citation>
    <scope>NUCLEOTIDE SEQUENCE [LARGE SCALE GENOMIC DNA]</scope>
    <source>
        <strain evidence="10">DSM 4125</strain>
    </source>
</reference>
<dbReference type="GO" id="GO:0004029">
    <property type="term" value="F:aldehyde dehydrogenase (NAD+) activity"/>
    <property type="evidence" value="ECO:0007669"/>
    <property type="project" value="TreeGrafter"/>
</dbReference>
<keyword evidence="10" id="KW-1185">Reference proteome</keyword>
<dbReference type="InterPro" id="IPR016163">
    <property type="entry name" value="Ald_DH_C"/>
</dbReference>
<dbReference type="InterPro" id="IPR016162">
    <property type="entry name" value="Ald_DH_N"/>
</dbReference>
<accession>A0A1X7I6I3</accession>
<protein>
    <recommendedName>
        <fullName evidence="4">Aldehyde dehydrogenase</fullName>
    </recommendedName>
</protein>
<evidence type="ECO:0000313" key="10">
    <source>
        <dbReference type="Proteomes" id="UP000193804"/>
    </source>
</evidence>
<dbReference type="CDD" id="cd07134">
    <property type="entry name" value="ALDH_AlkH-like"/>
    <property type="match status" value="1"/>
</dbReference>
<dbReference type="FunFam" id="3.40.605.10:FF:000004">
    <property type="entry name" value="Aldehyde dehydrogenase"/>
    <property type="match status" value="1"/>
</dbReference>
<comment type="similarity">
    <text evidence="1 4 7">Belongs to the aldehyde dehydrogenase family.</text>
</comment>
<organism evidence="9 10">
    <name type="scientific">Marivirga sericea</name>
    <dbReference type="NCBI Taxonomy" id="1028"/>
    <lineage>
        <taxon>Bacteria</taxon>
        <taxon>Pseudomonadati</taxon>
        <taxon>Bacteroidota</taxon>
        <taxon>Cytophagia</taxon>
        <taxon>Cytophagales</taxon>
        <taxon>Marivirgaceae</taxon>
        <taxon>Marivirga</taxon>
    </lineage>
</organism>
<dbReference type="InterPro" id="IPR015590">
    <property type="entry name" value="Aldehyde_DH_dom"/>
</dbReference>
<evidence type="ECO:0000313" key="9">
    <source>
        <dbReference type="EMBL" id="SMG09891.1"/>
    </source>
</evidence>
<evidence type="ECO:0000256" key="3">
    <source>
        <dbReference type="ARBA" id="ARBA00023027"/>
    </source>
</evidence>
<dbReference type="OrthoDB" id="9762913at2"/>
<dbReference type="STRING" id="1028.SAMN05661096_00265"/>
<gene>
    <name evidence="9" type="ORF">SAMN05661096_00265</name>
</gene>
<proteinExistence type="inferred from homology"/>
<name>A0A1X7I6I3_9BACT</name>
<dbReference type="PANTHER" id="PTHR43570:SF20">
    <property type="entry name" value="ALDEHYDE DEHYDROGENASE ALDX-RELATED"/>
    <property type="match status" value="1"/>
</dbReference>
<dbReference type="SUPFAM" id="SSF53720">
    <property type="entry name" value="ALDH-like"/>
    <property type="match status" value="1"/>
</dbReference>
<dbReference type="GO" id="GO:0006081">
    <property type="term" value="P:aldehyde metabolic process"/>
    <property type="evidence" value="ECO:0007669"/>
    <property type="project" value="InterPro"/>
</dbReference>
<keyword evidence="3" id="KW-0520">NAD</keyword>
<feature type="domain" description="Aldehyde dehydrogenase" evidence="8">
    <location>
        <begin position="10"/>
        <end position="443"/>
    </location>
</feature>
<dbReference type="Proteomes" id="UP000193804">
    <property type="component" value="Unassembled WGS sequence"/>
</dbReference>
<feature type="active site" evidence="5">
    <location>
        <position position="256"/>
    </location>
</feature>
<dbReference type="EMBL" id="FXAW01000001">
    <property type="protein sequence ID" value="SMG09891.1"/>
    <property type="molecule type" value="Genomic_DNA"/>
</dbReference>